<evidence type="ECO:0000256" key="5">
    <source>
        <dbReference type="SAM" id="MobiDB-lite"/>
    </source>
</evidence>
<evidence type="ECO:0000256" key="1">
    <source>
        <dbReference type="ARBA" id="ARBA00001561"/>
    </source>
</evidence>
<dbReference type="Pfam" id="PF01510">
    <property type="entry name" value="Amidase_2"/>
    <property type="match status" value="1"/>
</dbReference>
<evidence type="ECO:0000256" key="3">
    <source>
        <dbReference type="ARBA" id="ARBA00022801"/>
    </source>
</evidence>
<keyword evidence="9" id="KW-1185">Reference proteome</keyword>
<comment type="catalytic activity">
    <reaction evidence="1">
        <text>Hydrolyzes the link between N-acetylmuramoyl residues and L-amino acid residues in certain cell-wall glycopeptides.</text>
        <dbReference type="EC" id="3.5.1.28"/>
    </reaction>
</comment>
<keyword evidence="6" id="KW-0732">Signal</keyword>
<dbReference type="Gene3D" id="3.40.80.10">
    <property type="entry name" value="Peptidoglycan recognition protein-like"/>
    <property type="match status" value="1"/>
</dbReference>
<dbReference type="InterPro" id="IPR036505">
    <property type="entry name" value="Amidase/PGRP_sf"/>
</dbReference>
<evidence type="ECO:0000256" key="6">
    <source>
        <dbReference type="SAM" id="SignalP"/>
    </source>
</evidence>
<evidence type="ECO:0000313" key="9">
    <source>
        <dbReference type="Proteomes" id="UP001501442"/>
    </source>
</evidence>
<dbReference type="CDD" id="cd06583">
    <property type="entry name" value="PGRP"/>
    <property type="match status" value="1"/>
</dbReference>
<dbReference type="EC" id="3.5.1.28" evidence="2"/>
<dbReference type="InterPro" id="IPR023346">
    <property type="entry name" value="Lysozyme-like_dom_sf"/>
</dbReference>
<reference evidence="9" key="1">
    <citation type="journal article" date="2019" name="Int. J. Syst. Evol. Microbiol.">
        <title>The Global Catalogue of Microorganisms (GCM) 10K type strain sequencing project: providing services to taxonomists for standard genome sequencing and annotation.</title>
        <authorList>
            <consortium name="The Broad Institute Genomics Platform"/>
            <consortium name="The Broad Institute Genome Sequencing Center for Infectious Disease"/>
            <person name="Wu L."/>
            <person name="Ma J."/>
        </authorList>
    </citation>
    <scope>NUCLEOTIDE SEQUENCE [LARGE SCALE GENOMIC DNA]</scope>
    <source>
        <strain evidence="9">JCM 17939</strain>
    </source>
</reference>
<dbReference type="PANTHER" id="PTHR30417">
    <property type="entry name" value="N-ACETYLMURAMOYL-L-ALANINE AMIDASE AMID"/>
    <property type="match status" value="1"/>
</dbReference>
<dbReference type="EMBL" id="BAABHK010000045">
    <property type="protein sequence ID" value="GAA4640875.1"/>
    <property type="molecule type" value="Genomic_DNA"/>
</dbReference>
<gene>
    <name evidence="8" type="ORF">GCM10023196_107850</name>
</gene>
<evidence type="ECO:0000256" key="2">
    <source>
        <dbReference type="ARBA" id="ARBA00011901"/>
    </source>
</evidence>
<dbReference type="SUPFAM" id="SSF55846">
    <property type="entry name" value="N-acetylmuramoyl-L-alanine amidase-like"/>
    <property type="match status" value="1"/>
</dbReference>
<dbReference type="PANTHER" id="PTHR30417:SF1">
    <property type="entry name" value="N-ACETYLMURAMOYL-L-ALANINE AMIDASE AMID"/>
    <property type="match status" value="1"/>
</dbReference>
<evidence type="ECO:0000256" key="4">
    <source>
        <dbReference type="ARBA" id="ARBA00023316"/>
    </source>
</evidence>
<feature type="compositionally biased region" description="Low complexity" evidence="5">
    <location>
        <begin position="108"/>
        <end position="126"/>
    </location>
</feature>
<dbReference type="Gene3D" id="1.10.530.10">
    <property type="match status" value="1"/>
</dbReference>
<evidence type="ECO:0000259" key="7">
    <source>
        <dbReference type="SMART" id="SM00644"/>
    </source>
</evidence>
<name>A0ABP8UW00_9ACTN</name>
<feature type="signal peptide" evidence="6">
    <location>
        <begin position="1"/>
        <end position="25"/>
    </location>
</feature>
<feature type="domain" description="N-acetylmuramoyl-L-alanine amidase" evidence="7">
    <location>
        <begin position="260"/>
        <end position="397"/>
    </location>
</feature>
<feature type="compositionally biased region" description="Basic and acidic residues" evidence="5">
    <location>
        <begin position="93"/>
        <end position="105"/>
    </location>
</feature>
<dbReference type="RefSeq" id="WP_345444733.1">
    <property type="nucleotide sequence ID" value="NZ_BAABHK010000045.1"/>
</dbReference>
<dbReference type="InterPro" id="IPR002502">
    <property type="entry name" value="Amidase_domain"/>
</dbReference>
<comment type="caution">
    <text evidence="8">The sequence shown here is derived from an EMBL/GenBank/DDBJ whole genome shotgun (WGS) entry which is preliminary data.</text>
</comment>
<proteinExistence type="predicted"/>
<protein>
    <recommendedName>
        <fullName evidence="2">N-acetylmuramoyl-L-alanine amidase</fullName>
        <ecNumber evidence="2">3.5.1.28</ecNumber>
    </recommendedName>
</protein>
<keyword evidence="4" id="KW-0961">Cell wall biogenesis/degradation</keyword>
<dbReference type="SUPFAM" id="SSF53955">
    <property type="entry name" value="Lysozyme-like"/>
    <property type="match status" value="1"/>
</dbReference>
<dbReference type="SMART" id="SM00644">
    <property type="entry name" value="Ami_2"/>
    <property type="match status" value="1"/>
</dbReference>
<feature type="chain" id="PRO_5046301472" description="N-acetylmuramoyl-L-alanine amidase" evidence="6">
    <location>
        <begin position="26"/>
        <end position="635"/>
    </location>
</feature>
<dbReference type="InterPro" id="IPR051206">
    <property type="entry name" value="NAMLAA_amidase_2"/>
</dbReference>
<accession>A0ABP8UW00</accession>
<sequence length="635" mass="68826">MSLRGRTLVATILVLTGLGTGQAQAQQHAGPVPLTRQQAYAQAAKAYHVPENLLLAVSYLESRWDANKGLPSTGGGFGPMHLVDGTLVPAGEHFADGDEDPRGDTSRPALHPKAPASAARAAGQAAQTLQEAARITGETPGTLRTDPAANIRGGAALLARYQQDLGKPLSADPAAWYAATVRYGGTDWFAGQVYDVIRTGASRTTDDGQRVALPADPAVRTAARAANDSETECPRDLGCEWIPAPYQQISPNGPTDYGNHDLGDRPKSQKIDFIVIHDTEGYYPNDVRMVQDPTYLGWNYTVRSADGHVAQHLKAKDVGWQAGNWYINSKSIGIEHEGFLAQGGTWYTEAMYRSSSELVRYLARRFHVPLDRAHILGHDNVPGTVPSTVQNMHEDPGPYWDWAHYFDLLHRPLHASAGRHSGEVMILPDYDTNVVPYTGCDAKNPSAACPPHGGGSIMLRTEPHDDAPLVKDIGKHPTTGGTATMSVYDHSARAATGQTYAVADRQGDWTAIWYLGQKAWFHNPRTQPTAVGARGLVAVAKPGATSVPVYGRAYPEAEAYPAGVPVQTLVPMQYTFAAGQAYAVVGSELGEYYYSKLFDRTGATVVKGKLRYYEIQFGHRVYFVKADDVNLKPAW</sequence>
<evidence type="ECO:0000313" key="8">
    <source>
        <dbReference type="EMBL" id="GAA4640875.1"/>
    </source>
</evidence>
<feature type="region of interest" description="Disordered" evidence="5">
    <location>
        <begin position="90"/>
        <end position="148"/>
    </location>
</feature>
<organism evidence="8 9">
    <name type="scientific">Actinoallomurus vinaceus</name>
    <dbReference type="NCBI Taxonomy" id="1080074"/>
    <lineage>
        <taxon>Bacteria</taxon>
        <taxon>Bacillati</taxon>
        <taxon>Actinomycetota</taxon>
        <taxon>Actinomycetes</taxon>
        <taxon>Streptosporangiales</taxon>
        <taxon>Thermomonosporaceae</taxon>
        <taxon>Actinoallomurus</taxon>
    </lineage>
</organism>
<keyword evidence="3" id="KW-0378">Hydrolase</keyword>
<dbReference type="Proteomes" id="UP001501442">
    <property type="component" value="Unassembled WGS sequence"/>
</dbReference>